<feature type="transmembrane region" description="Helical" evidence="1">
    <location>
        <begin position="73"/>
        <end position="93"/>
    </location>
</feature>
<keyword evidence="1" id="KW-0812">Transmembrane</keyword>
<evidence type="ECO:0000313" key="2">
    <source>
        <dbReference type="EMBL" id="VDD74099.1"/>
    </source>
</evidence>
<reference evidence="2 3" key="1">
    <citation type="submission" date="2018-10" db="EMBL/GenBank/DDBJ databases">
        <authorList>
            <consortium name="Pathogen Informatics"/>
        </authorList>
    </citation>
    <scope>NUCLEOTIDE SEQUENCE [LARGE SCALE GENOMIC DNA]</scope>
</reference>
<feature type="transmembrane region" description="Helical" evidence="1">
    <location>
        <begin position="105"/>
        <end position="128"/>
    </location>
</feature>
<dbReference type="InterPro" id="IPR029371">
    <property type="entry name" value="TMEM101"/>
</dbReference>
<organism evidence="2 3">
    <name type="scientific">Mesocestoides corti</name>
    <name type="common">Flatworm</name>
    <dbReference type="NCBI Taxonomy" id="53468"/>
    <lineage>
        <taxon>Eukaryota</taxon>
        <taxon>Metazoa</taxon>
        <taxon>Spiralia</taxon>
        <taxon>Lophotrochozoa</taxon>
        <taxon>Platyhelminthes</taxon>
        <taxon>Cestoda</taxon>
        <taxon>Eucestoda</taxon>
        <taxon>Cyclophyllidea</taxon>
        <taxon>Mesocestoididae</taxon>
        <taxon>Mesocestoides</taxon>
    </lineage>
</organism>
<dbReference type="OrthoDB" id="6082754at2759"/>
<evidence type="ECO:0000313" key="3">
    <source>
        <dbReference type="Proteomes" id="UP000267029"/>
    </source>
</evidence>
<keyword evidence="3" id="KW-1185">Reference proteome</keyword>
<protein>
    <submittedName>
        <fullName evidence="2">Uncharacterized protein</fullName>
    </submittedName>
</protein>
<gene>
    <name evidence="2" type="ORF">MCOS_LOCUS102</name>
</gene>
<dbReference type="GO" id="GO:0043123">
    <property type="term" value="P:positive regulation of canonical NF-kappaB signal transduction"/>
    <property type="evidence" value="ECO:0007669"/>
    <property type="project" value="TreeGrafter"/>
</dbReference>
<dbReference type="EMBL" id="UXSR01000008">
    <property type="protein sequence ID" value="VDD74099.1"/>
    <property type="molecule type" value="Genomic_DNA"/>
</dbReference>
<feature type="transmembrane region" description="Helical" evidence="1">
    <location>
        <begin position="46"/>
        <end position="67"/>
    </location>
</feature>
<accession>A0A3P6HCW5</accession>
<feature type="transmembrane region" description="Helical" evidence="1">
    <location>
        <begin position="254"/>
        <end position="275"/>
    </location>
</feature>
<dbReference type="Proteomes" id="UP000267029">
    <property type="component" value="Unassembled WGS sequence"/>
</dbReference>
<dbReference type="PANTHER" id="PTHR31034:SF2">
    <property type="entry name" value="TRANSMEMBRANE PROTEIN 101"/>
    <property type="match status" value="1"/>
</dbReference>
<feature type="transmembrane region" description="Helical" evidence="1">
    <location>
        <begin position="134"/>
        <end position="158"/>
    </location>
</feature>
<dbReference type="AlphaFoldDB" id="A0A3P6HCW5"/>
<sequence length="289" mass="32487">MSPGERTGLRCLRVMHFLLARSGLFMAIFLLCLLSERANREKQPPIHPWIIYLHAGVYLVTSTGMSARLLPSASVFVASVFYLHLAYIFMFEPKMDYVPWLRLRAALRLAALAGASIRMLSAGSFSVAKWRDKLANILSGCVCALLGLLSLPMTLTHVDKAAQHQELSSAFPQVFVSNFIHWVIGVSFLLAFLAYTFPVLVILPSGNSENPTFSTLVSWADRLTCVAWTLTLVCKDLNWRYWQAQGVDFWLQNLFLLMEVLIIVSIIVGVSLPWLSEVVVPPDRRKKDN</sequence>
<keyword evidence="1" id="KW-0472">Membrane</keyword>
<name>A0A3P6HCW5_MESCO</name>
<feature type="transmembrane region" description="Helical" evidence="1">
    <location>
        <begin position="179"/>
        <end position="204"/>
    </location>
</feature>
<keyword evidence="1" id="KW-1133">Transmembrane helix</keyword>
<dbReference type="PANTHER" id="PTHR31034">
    <property type="entry name" value="TRANSMEMBRANE PROTEIN 101"/>
    <property type="match status" value="1"/>
</dbReference>
<feature type="transmembrane region" description="Helical" evidence="1">
    <location>
        <begin position="12"/>
        <end position="34"/>
    </location>
</feature>
<proteinExistence type="predicted"/>
<evidence type="ECO:0000256" key="1">
    <source>
        <dbReference type="SAM" id="Phobius"/>
    </source>
</evidence>